<evidence type="ECO:0000313" key="2">
    <source>
        <dbReference type="EMBL" id="TRD12345.1"/>
    </source>
</evidence>
<protein>
    <submittedName>
        <fullName evidence="2">DUF4403 family protein</fullName>
    </submittedName>
</protein>
<evidence type="ECO:0000256" key="1">
    <source>
        <dbReference type="SAM" id="Phobius"/>
    </source>
</evidence>
<keyword evidence="1" id="KW-1133">Transmembrane helix</keyword>
<dbReference type="EMBL" id="VHJK01000001">
    <property type="protein sequence ID" value="TRD12345.1"/>
    <property type="molecule type" value="Genomic_DNA"/>
</dbReference>
<keyword evidence="1" id="KW-0472">Membrane</keyword>
<keyword evidence="1" id="KW-0812">Transmembrane</keyword>
<keyword evidence="3" id="KW-1185">Reference proteome</keyword>
<dbReference type="Proteomes" id="UP000316343">
    <property type="component" value="Unassembled WGS sequence"/>
</dbReference>
<evidence type="ECO:0000313" key="3">
    <source>
        <dbReference type="Proteomes" id="UP000316343"/>
    </source>
</evidence>
<reference evidence="2 3" key="1">
    <citation type="submission" date="2019-06" db="EMBL/GenBank/DDBJ databases">
        <title>Erythrobacter insulae sp. nov., isolated from a tidal flat.</title>
        <authorList>
            <person name="Yoon J.-H."/>
        </authorList>
    </citation>
    <scope>NUCLEOTIDE SEQUENCE [LARGE SCALE GENOMIC DNA]</scope>
    <source>
        <strain evidence="2 3">JBTF-M21</strain>
    </source>
</reference>
<proteinExistence type="predicted"/>
<comment type="caution">
    <text evidence="2">The sequence shown here is derived from an EMBL/GenBank/DDBJ whole genome shotgun (WGS) entry which is preliminary data.</text>
</comment>
<name>A0A547PDY2_9SPHN</name>
<sequence length="499" mass="54695">MAAQSTIVARLFAIAIPVAMHLTLSGCSLFEQKVEPPPRVDTPIEVPEGHSKLSTRINIDLAPMRAALEREVPKQLWSINRPGAECVPSQRTEVIGITLKSPVIRCDLNGAVSRGSINLTGRGQDLIVTMPIRAKITASDIGGVIKQQTANASASVSARVRLIIRKDWSVRGKVAISYDWKQPPTVSVLGQDVTFADRADKRLSAVIAKLERTLENEIAKLDLRSRIEPMWQRGFTVLSLNTENPPVWMRLTPRSLAFDGYSASRNSIAVNMQLDAGTEVFVGDKPQKPDAAPLPDMIAGNARDQKLALTLPVIAQYSQLEPVIARALNRRAKRPFPVPAIGDRMVELRSVSAYGTSQNRVAVGVEFEAWAPGKRDDPAIGTIWLTALPVNAPDSRKVEFVDPEYSVETSRFTTNVLLEIAKTRDFSSTIEDALTQNFEDDFDQLLGKVDRAVASKQFGDFTITTDIEKVSTGQITAYGEGLFLPVSAAGETQIRYVPR</sequence>
<dbReference type="RefSeq" id="WP_142788616.1">
    <property type="nucleotide sequence ID" value="NZ_VHJK01000001.1"/>
</dbReference>
<feature type="transmembrane region" description="Helical" evidence="1">
    <location>
        <begin position="7"/>
        <end position="24"/>
    </location>
</feature>
<dbReference type="AlphaFoldDB" id="A0A547PDY2"/>
<dbReference type="Pfam" id="PF14356">
    <property type="entry name" value="DUF4403"/>
    <property type="match status" value="1"/>
</dbReference>
<organism evidence="2 3">
    <name type="scientific">Erythrobacter insulae</name>
    <dbReference type="NCBI Taxonomy" id="2584124"/>
    <lineage>
        <taxon>Bacteria</taxon>
        <taxon>Pseudomonadati</taxon>
        <taxon>Pseudomonadota</taxon>
        <taxon>Alphaproteobacteria</taxon>
        <taxon>Sphingomonadales</taxon>
        <taxon>Erythrobacteraceae</taxon>
        <taxon>Erythrobacter/Porphyrobacter group</taxon>
        <taxon>Erythrobacter</taxon>
    </lineage>
</organism>
<dbReference type="InterPro" id="IPR025515">
    <property type="entry name" value="DUF4403"/>
</dbReference>
<dbReference type="OrthoDB" id="1299766at2"/>
<accession>A0A547PDY2</accession>
<gene>
    <name evidence="2" type="ORF">FGU71_11030</name>
</gene>